<dbReference type="Proteomes" id="UP000749646">
    <property type="component" value="Unassembled WGS sequence"/>
</dbReference>
<evidence type="ECO:0000313" key="10">
    <source>
        <dbReference type="Proteomes" id="UP000749646"/>
    </source>
</evidence>
<dbReference type="PRINTS" id="PR00723">
    <property type="entry name" value="SUBTILISIN"/>
</dbReference>
<evidence type="ECO:0000259" key="7">
    <source>
        <dbReference type="Pfam" id="PF00082"/>
    </source>
</evidence>
<feature type="non-terminal residue" evidence="9">
    <location>
        <position position="270"/>
    </location>
</feature>
<dbReference type="InterPro" id="IPR010259">
    <property type="entry name" value="S8pro/Inhibitor_I9"/>
</dbReference>
<dbReference type="SUPFAM" id="SSF52743">
    <property type="entry name" value="Subtilisin-like"/>
    <property type="match status" value="1"/>
</dbReference>
<sequence>MKYISLLVVACLALSSPSEAVAPFFSNAAGTKSIPNSYIVVLKNDTAANSFGLKFTNLMNGGRPLKVDRFTAFPGFLTTLDTANLNKIRDMDEVEYVEQNAIFSIRATQANPPSWGLPRSSQRAPLTNFAASYLYADAAGAGVTVYIVDTGINAKHKDFEDRAVQGANFVTGSPNTDENGHGTHVAGTIGGKKYGIAKKVRLVGVKVLDGEGNGSTAGVLSGLSWVITDHQKKKGNRSVVNMSLGGPKSKAVNDVAAGLFKAGVAVVAAA</sequence>
<feature type="chain" id="PRO_5040351787" evidence="6">
    <location>
        <begin position="21"/>
        <end position="270"/>
    </location>
</feature>
<accession>A0A9P6LWW7</accession>
<dbReference type="InterPro" id="IPR000209">
    <property type="entry name" value="Peptidase_S8/S53_dom"/>
</dbReference>
<dbReference type="GO" id="GO:0004252">
    <property type="term" value="F:serine-type endopeptidase activity"/>
    <property type="evidence" value="ECO:0007669"/>
    <property type="project" value="InterPro"/>
</dbReference>
<evidence type="ECO:0000256" key="3">
    <source>
        <dbReference type="ARBA" id="ARBA00022801"/>
    </source>
</evidence>
<dbReference type="InterPro" id="IPR023827">
    <property type="entry name" value="Peptidase_S8_Asp-AS"/>
</dbReference>
<name>A0A9P6LWW7_9FUNG</name>
<evidence type="ECO:0000256" key="2">
    <source>
        <dbReference type="ARBA" id="ARBA00022670"/>
    </source>
</evidence>
<dbReference type="EMBL" id="JAAAHW010007464">
    <property type="protein sequence ID" value="KAF9948132.1"/>
    <property type="molecule type" value="Genomic_DNA"/>
</dbReference>
<dbReference type="PROSITE" id="PS00137">
    <property type="entry name" value="SUBTILASE_HIS"/>
    <property type="match status" value="1"/>
</dbReference>
<dbReference type="Pfam" id="PF05922">
    <property type="entry name" value="Inhibitor_I9"/>
    <property type="match status" value="1"/>
</dbReference>
<evidence type="ECO:0000256" key="4">
    <source>
        <dbReference type="ARBA" id="ARBA00022825"/>
    </source>
</evidence>
<evidence type="ECO:0000256" key="1">
    <source>
        <dbReference type="ARBA" id="ARBA00011073"/>
    </source>
</evidence>
<comment type="similarity">
    <text evidence="1 5">Belongs to the peptidase S8 family.</text>
</comment>
<dbReference type="InterPro" id="IPR050131">
    <property type="entry name" value="Peptidase_S8_subtilisin-like"/>
</dbReference>
<keyword evidence="2 9" id="KW-0645">Protease</keyword>
<dbReference type="PROSITE" id="PS00136">
    <property type="entry name" value="SUBTILASE_ASP"/>
    <property type="match status" value="1"/>
</dbReference>
<dbReference type="InterPro" id="IPR015500">
    <property type="entry name" value="Peptidase_S8_subtilisin-rel"/>
</dbReference>
<dbReference type="AlphaFoldDB" id="A0A9P6LWW7"/>
<dbReference type="Gene3D" id="3.30.70.80">
    <property type="entry name" value="Peptidase S8 propeptide/proteinase inhibitor I9"/>
    <property type="match status" value="1"/>
</dbReference>
<dbReference type="Pfam" id="PF00082">
    <property type="entry name" value="Peptidase_S8"/>
    <property type="match status" value="1"/>
</dbReference>
<feature type="domain" description="Peptidase S8/S53" evidence="7">
    <location>
        <begin position="140"/>
        <end position="270"/>
    </location>
</feature>
<keyword evidence="3" id="KW-0378">Hydrolase</keyword>
<evidence type="ECO:0000256" key="5">
    <source>
        <dbReference type="PROSITE-ProRule" id="PRU01240"/>
    </source>
</evidence>
<proteinExistence type="inferred from homology"/>
<evidence type="ECO:0000313" key="9">
    <source>
        <dbReference type="EMBL" id="KAF9948132.1"/>
    </source>
</evidence>
<dbReference type="Gene3D" id="3.40.50.200">
    <property type="entry name" value="Peptidase S8/S53 domain"/>
    <property type="match status" value="1"/>
</dbReference>
<feature type="signal peptide" evidence="6">
    <location>
        <begin position="1"/>
        <end position="20"/>
    </location>
</feature>
<dbReference type="InterPro" id="IPR022398">
    <property type="entry name" value="Peptidase_S8_His-AS"/>
</dbReference>
<dbReference type="GO" id="GO:0006508">
    <property type="term" value="P:proteolysis"/>
    <property type="evidence" value="ECO:0007669"/>
    <property type="project" value="UniProtKB-KW"/>
</dbReference>
<dbReference type="SUPFAM" id="SSF54897">
    <property type="entry name" value="Protease propeptides/inhibitors"/>
    <property type="match status" value="1"/>
</dbReference>
<dbReference type="InterPro" id="IPR036852">
    <property type="entry name" value="Peptidase_S8/S53_dom_sf"/>
</dbReference>
<keyword evidence="10" id="KW-1185">Reference proteome</keyword>
<evidence type="ECO:0000256" key="6">
    <source>
        <dbReference type="SAM" id="SignalP"/>
    </source>
</evidence>
<dbReference type="PANTHER" id="PTHR43806:SF11">
    <property type="entry name" value="CEREVISIN-RELATED"/>
    <property type="match status" value="1"/>
</dbReference>
<dbReference type="GO" id="GO:0005615">
    <property type="term" value="C:extracellular space"/>
    <property type="evidence" value="ECO:0007669"/>
    <property type="project" value="TreeGrafter"/>
</dbReference>
<dbReference type="OrthoDB" id="206201at2759"/>
<keyword evidence="6" id="KW-0732">Signal</keyword>
<reference evidence="9" key="1">
    <citation type="journal article" date="2020" name="Fungal Divers.">
        <title>Resolving the Mortierellaceae phylogeny through synthesis of multi-gene phylogenetics and phylogenomics.</title>
        <authorList>
            <person name="Vandepol N."/>
            <person name="Liber J."/>
            <person name="Desiro A."/>
            <person name="Na H."/>
            <person name="Kennedy M."/>
            <person name="Barry K."/>
            <person name="Grigoriev I.V."/>
            <person name="Miller A.N."/>
            <person name="O'Donnell K."/>
            <person name="Stajich J.E."/>
            <person name="Bonito G."/>
        </authorList>
    </citation>
    <scope>NUCLEOTIDE SEQUENCE</scope>
    <source>
        <strain evidence="9">MES-2147</strain>
    </source>
</reference>
<gene>
    <name evidence="9" type="primary">SUB7_1</name>
    <name evidence="9" type="ORF">BGZ65_008286</name>
</gene>
<dbReference type="InterPro" id="IPR037045">
    <property type="entry name" value="S8pro/Inhibitor_I9_sf"/>
</dbReference>
<keyword evidence="4" id="KW-0720">Serine protease</keyword>
<organism evidence="9 10">
    <name type="scientific">Modicella reniformis</name>
    <dbReference type="NCBI Taxonomy" id="1440133"/>
    <lineage>
        <taxon>Eukaryota</taxon>
        <taxon>Fungi</taxon>
        <taxon>Fungi incertae sedis</taxon>
        <taxon>Mucoromycota</taxon>
        <taxon>Mortierellomycotina</taxon>
        <taxon>Mortierellomycetes</taxon>
        <taxon>Mortierellales</taxon>
        <taxon>Mortierellaceae</taxon>
        <taxon>Modicella</taxon>
    </lineage>
</organism>
<evidence type="ECO:0000259" key="8">
    <source>
        <dbReference type="Pfam" id="PF05922"/>
    </source>
</evidence>
<feature type="domain" description="Inhibitor I9" evidence="8">
    <location>
        <begin position="38"/>
        <end position="103"/>
    </location>
</feature>
<dbReference type="PROSITE" id="PS51892">
    <property type="entry name" value="SUBTILASE"/>
    <property type="match status" value="1"/>
</dbReference>
<protein>
    <submittedName>
        <fullName evidence="9">Subtilisin-like serine protease</fullName>
    </submittedName>
</protein>
<dbReference type="PANTHER" id="PTHR43806">
    <property type="entry name" value="PEPTIDASE S8"/>
    <property type="match status" value="1"/>
</dbReference>
<comment type="caution">
    <text evidence="5">Lacks conserved residue(s) required for the propagation of feature annotation.</text>
</comment>
<comment type="caution">
    <text evidence="9">The sequence shown here is derived from an EMBL/GenBank/DDBJ whole genome shotgun (WGS) entry which is preliminary data.</text>
</comment>